<feature type="region of interest" description="Disordered" evidence="1">
    <location>
        <begin position="1"/>
        <end position="54"/>
    </location>
</feature>
<accession>A0AAN8YE48</accession>
<evidence type="ECO:0000313" key="2">
    <source>
        <dbReference type="EMBL" id="KAK6789655.1"/>
    </source>
</evidence>
<evidence type="ECO:0000256" key="1">
    <source>
        <dbReference type="SAM" id="MobiDB-lite"/>
    </source>
</evidence>
<dbReference type="Proteomes" id="UP001371456">
    <property type="component" value="Unassembled WGS sequence"/>
</dbReference>
<feature type="compositionally biased region" description="Acidic residues" evidence="1">
    <location>
        <begin position="37"/>
        <end position="54"/>
    </location>
</feature>
<dbReference type="AlphaFoldDB" id="A0AAN8YE48"/>
<organism evidence="2 3">
    <name type="scientific">Solanum bulbocastanum</name>
    <name type="common">Wild potato</name>
    <dbReference type="NCBI Taxonomy" id="147425"/>
    <lineage>
        <taxon>Eukaryota</taxon>
        <taxon>Viridiplantae</taxon>
        <taxon>Streptophyta</taxon>
        <taxon>Embryophyta</taxon>
        <taxon>Tracheophyta</taxon>
        <taxon>Spermatophyta</taxon>
        <taxon>Magnoliopsida</taxon>
        <taxon>eudicotyledons</taxon>
        <taxon>Gunneridae</taxon>
        <taxon>Pentapetalae</taxon>
        <taxon>asterids</taxon>
        <taxon>lamiids</taxon>
        <taxon>Solanales</taxon>
        <taxon>Solanaceae</taxon>
        <taxon>Solanoideae</taxon>
        <taxon>Solaneae</taxon>
        <taxon>Solanum</taxon>
    </lineage>
</organism>
<protein>
    <submittedName>
        <fullName evidence="2">Uncharacterized protein</fullName>
    </submittedName>
</protein>
<name>A0AAN8YE48_SOLBU</name>
<comment type="caution">
    <text evidence="2">The sequence shown here is derived from an EMBL/GenBank/DDBJ whole genome shotgun (WGS) entry which is preliminary data.</text>
</comment>
<evidence type="ECO:0000313" key="3">
    <source>
        <dbReference type="Proteomes" id="UP001371456"/>
    </source>
</evidence>
<sequence length="54" mass="6382">MNVEHQNSVEQKVNTRARDSKTISYFGVKDENNMVEEKDDEDEECEKTEDDDKE</sequence>
<reference evidence="2 3" key="1">
    <citation type="submission" date="2024-02" db="EMBL/GenBank/DDBJ databases">
        <title>de novo genome assembly of Solanum bulbocastanum strain 11H21.</title>
        <authorList>
            <person name="Hosaka A.J."/>
        </authorList>
    </citation>
    <scope>NUCLEOTIDE SEQUENCE [LARGE SCALE GENOMIC DNA]</scope>
    <source>
        <tissue evidence="2">Young leaves</tissue>
    </source>
</reference>
<dbReference type="EMBL" id="JBANQN010000005">
    <property type="protein sequence ID" value="KAK6789655.1"/>
    <property type="molecule type" value="Genomic_DNA"/>
</dbReference>
<keyword evidence="3" id="KW-1185">Reference proteome</keyword>
<proteinExistence type="predicted"/>
<gene>
    <name evidence="2" type="ORF">RDI58_013455</name>
</gene>
<feature type="compositionally biased region" description="Polar residues" evidence="1">
    <location>
        <begin position="1"/>
        <end position="14"/>
    </location>
</feature>